<evidence type="ECO:0000313" key="1">
    <source>
        <dbReference type="EMBL" id="KAK8498792.1"/>
    </source>
</evidence>
<protein>
    <submittedName>
        <fullName evidence="1">Uncharacterized protein</fullName>
    </submittedName>
</protein>
<comment type="caution">
    <text evidence="1">The sequence shown here is derived from an EMBL/GenBank/DDBJ whole genome shotgun (WGS) entry which is preliminary data.</text>
</comment>
<sequence length="148" mass="16979">MLNKEESQLKKGSDASWVDVVSRVLKEEVGFKSHVEDESIAICMGKDYFHGSNRTVMEEFKSMGEHEILGGGFNKASLVGELRLIDYLSFCRISFLLGPKLFEEKEEEEDFEKFTLCSVAFLEFVEDILHYFVKFSGAKHNEFMSKVV</sequence>
<dbReference type="Proteomes" id="UP001472677">
    <property type="component" value="Unassembled WGS sequence"/>
</dbReference>
<reference evidence="1 2" key="1">
    <citation type="journal article" date="2024" name="G3 (Bethesda)">
        <title>Genome assembly of Hibiscus sabdariffa L. provides insights into metabolisms of medicinal natural products.</title>
        <authorList>
            <person name="Kim T."/>
        </authorList>
    </citation>
    <scope>NUCLEOTIDE SEQUENCE [LARGE SCALE GENOMIC DNA]</scope>
    <source>
        <strain evidence="1">TK-2024</strain>
        <tissue evidence="1">Old leaves</tissue>
    </source>
</reference>
<dbReference type="EMBL" id="JBBPBM010000247">
    <property type="protein sequence ID" value="KAK8498792.1"/>
    <property type="molecule type" value="Genomic_DNA"/>
</dbReference>
<organism evidence="1 2">
    <name type="scientific">Hibiscus sabdariffa</name>
    <name type="common">roselle</name>
    <dbReference type="NCBI Taxonomy" id="183260"/>
    <lineage>
        <taxon>Eukaryota</taxon>
        <taxon>Viridiplantae</taxon>
        <taxon>Streptophyta</taxon>
        <taxon>Embryophyta</taxon>
        <taxon>Tracheophyta</taxon>
        <taxon>Spermatophyta</taxon>
        <taxon>Magnoliopsida</taxon>
        <taxon>eudicotyledons</taxon>
        <taxon>Gunneridae</taxon>
        <taxon>Pentapetalae</taxon>
        <taxon>rosids</taxon>
        <taxon>malvids</taxon>
        <taxon>Malvales</taxon>
        <taxon>Malvaceae</taxon>
        <taxon>Malvoideae</taxon>
        <taxon>Hibiscus</taxon>
    </lineage>
</organism>
<name>A0ABR2AX39_9ROSI</name>
<proteinExistence type="predicted"/>
<evidence type="ECO:0000313" key="2">
    <source>
        <dbReference type="Proteomes" id="UP001472677"/>
    </source>
</evidence>
<keyword evidence="2" id="KW-1185">Reference proteome</keyword>
<accession>A0ABR2AX39</accession>
<gene>
    <name evidence="1" type="ORF">V6N12_066933</name>
</gene>